<protein>
    <submittedName>
        <fullName evidence="1">3197_t:CDS:1</fullName>
    </submittedName>
</protein>
<sequence>TEKQPNESQTPEKNYTSSVTISLTDTRKHLTQGNSPSTPILNNIITNITAMEGVGNRGNKQEQFETPDKSNKQLVVKSRSYRFPTIDYRLIKNLLKVHNFNNSSAAKTESRRLW</sequence>
<feature type="non-terminal residue" evidence="1">
    <location>
        <position position="1"/>
    </location>
</feature>
<accession>A0A9N9N4Q9</accession>
<dbReference type="EMBL" id="CAJVPY010008893">
    <property type="protein sequence ID" value="CAG8702050.1"/>
    <property type="molecule type" value="Genomic_DNA"/>
</dbReference>
<dbReference type="Proteomes" id="UP000789405">
    <property type="component" value="Unassembled WGS sequence"/>
</dbReference>
<gene>
    <name evidence="1" type="ORF">DERYTH_LOCUS13050</name>
</gene>
<reference evidence="1" key="1">
    <citation type="submission" date="2021-06" db="EMBL/GenBank/DDBJ databases">
        <authorList>
            <person name="Kallberg Y."/>
            <person name="Tangrot J."/>
            <person name="Rosling A."/>
        </authorList>
    </citation>
    <scope>NUCLEOTIDE SEQUENCE</scope>
    <source>
        <strain evidence="1">MA453B</strain>
    </source>
</reference>
<organism evidence="1 2">
    <name type="scientific">Dentiscutata erythropus</name>
    <dbReference type="NCBI Taxonomy" id="1348616"/>
    <lineage>
        <taxon>Eukaryota</taxon>
        <taxon>Fungi</taxon>
        <taxon>Fungi incertae sedis</taxon>
        <taxon>Mucoromycota</taxon>
        <taxon>Glomeromycotina</taxon>
        <taxon>Glomeromycetes</taxon>
        <taxon>Diversisporales</taxon>
        <taxon>Gigasporaceae</taxon>
        <taxon>Dentiscutata</taxon>
    </lineage>
</organism>
<proteinExistence type="predicted"/>
<keyword evidence="2" id="KW-1185">Reference proteome</keyword>
<name>A0A9N9N4Q9_9GLOM</name>
<comment type="caution">
    <text evidence="1">The sequence shown here is derived from an EMBL/GenBank/DDBJ whole genome shotgun (WGS) entry which is preliminary data.</text>
</comment>
<evidence type="ECO:0000313" key="2">
    <source>
        <dbReference type="Proteomes" id="UP000789405"/>
    </source>
</evidence>
<dbReference type="AlphaFoldDB" id="A0A9N9N4Q9"/>
<evidence type="ECO:0000313" key="1">
    <source>
        <dbReference type="EMBL" id="CAG8702050.1"/>
    </source>
</evidence>